<evidence type="ECO:0000313" key="6">
    <source>
        <dbReference type="Proteomes" id="UP001234581"/>
    </source>
</evidence>
<evidence type="ECO:0000259" key="4">
    <source>
        <dbReference type="Pfam" id="PF16787"/>
    </source>
</evidence>
<dbReference type="AlphaFoldDB" id="A0AAD7UQB9"/>
<keyword evidence="1" id="KW-0175">Coiled coil</keyword>
<dbReference type="GO" id="GO:0000981">
    <property type="term" value="F:DNA-binding transcription factor activity, RNA polymerase II-specific"/>
    <property type="evidence" value="ECO:0007669"/>
    <property type="project" value="TreeGrafter"/>
</dbReference>
<dbReference type="Pfam" id="PF12550">
    <property type="entry name" value="GCR1_C"/>
    <property type="match status" value="1"/>
</dbReference>
<feature type="coiled-coil region" evidence="1">
    <location>
        <begin position="580"/>
        <end position="607"/>
    </location>
</feature>
<feature type="compositionally biased region" description="Low complexity" evidence="2">
    <location>
        <begin position="18"/>
        <end position="58"/>
    </location>
</feature>
<dbReference type="InterPro" id="IPR031872">
    <property type="entry name" value="NDC10_II"/>
</dbReference>
<dbReference type="Pfam" id="PF16787">
    <property type="entry name" value="NDC10_II"/>
    <property type="match status" value="1"/>
</dbReference>
<gene>
    <name evidence="5" type="ORF">O0I10_012818</name>
</gene>
<dbReference type="InterPro" id="IPR038279">
    <property type="entry name" value="Ndc10_dom2_sf"/>
</dbReference>
<sequence length="766" mass="87568">MPPRTRTRRSRNIVNTTPSSSSLPFSPPSLSSVATRSSSSSSSSSSSLPLFSSPSLSSVAEPHPHPPGVQSSYPRLTATCQGSRSVENSTREDDILQQSLDSIQEIRAKGTTLVYNPKQTMYKEWCMENEYEDGYIVTEKKLLRFLDERVVPTGNQRKDLQPDGNPYPLGTSAIDQYINAVVDIYATQQSKGQNSHPHPRGLALKSWKRAKAFHQRELRRRLKVDRGIGGINDGYTREEMVKVADYFFQNGAEHDLRERMAFLFHHMLLLRGEDTRALEFADIFTLNFDNEGPTECPALVLQFDGGKTNQNHLKQYAATIRHENVQTCAIGAMAIYFFQRFERNGEEFPSFEDNDWFEIKVCKGHDRMKEMSYDTQRRAITKAFKRCQIHSRHKTHAGRGSGARYAVSSGATEDQVRKHGRWQQDALQKHYLTGLPKQVIRTMNGFPPEGHGFFLKRACVTPSEELQQKIFPQVEDYLDRVQRGDGCQRTICGQGFLLLLQKLRLIFLQDVVMLRAIPGLQCSSLFSHKLFQDPEFLNFEPQLLHVSNTEPDPQQQSLHSIVPTISDQLTSIHAKMDGNQAAVMKELDKMSQENNNLEGRVKHVFKDIFRGLFSEGNHDRVEMDGNSSRSVDGSHGRDMDGSHGRDMDGNDNTSAKNTQQKAPAYVLSRELTTVDEVWREWDEGLYRGTPAVRDLEKRYQATWRSSVKERKFFSKRKKIIDAIYQIQEEEHVSITEAVNRLEERRGTWSLDRLWKELNNQRGRTTG</sequence>
<feature type="domain" description="Ndc10" evidence="4">
    <location>
        <begin position="251"/>
        <end position="536"/>
    </location>
</feature>
<feature type="region of interest" description="Disordered" evidence="2">
    <location>
        <begin position="617"/>
        <end position="662"/>
    </location>
</feature>
<dbReference type="SUPFAM" id="SSF56349">
    <property type="entry name" value="DNA breaking-rejoining enzymes"/>
    <property type="match status" value="1"/>
</dbReference>
<accession>A0AAD7UQB9</accession>
<feature type="compositionally biased region" description="Basic and acidic residues" evidence="2">
    <location>
        <begin position="632"/>
        <end position="648"/>
    </location>
</feature>
<evidence type="ECO:0000256" key="2">
    <source>
        <dbReference type="SAM" id="MobiDB-lite"/>
    </source>
</evidence>
<name>A0AAD7UQB9_9FUNG</name>
<dbReference type="GO" id="GO:0000978">
    <property type="term" value="F:RNA polymerase II cis-regulatory region sequence-specific DNA binding"/>
    <property type="evidence" value="ECO:0007669"/>
    <property type="project" value="TreeGrafter"/>
</dbReference>
<keyword evidence="6" id="KW-1185">Reference proteome</keyword>
<evidence type="ECO:0000256" key="1">
    <source>
        <dbReference type="SAM" id="Coils"/>
    </source>
</evidence>
<proteinExistence type="predicted"/>
<evidence type="ECO:0008006" key="7">
    <source>
        <dbReference type="Google" id="ProtNLM"/>
    </source>
</evidence>
<feature type="region of interest" description="Disordered" evidence="2">
    <location>
        <begin position="1"/>
        <end position="75"/>
    </location>
</feature>
<dbReference type="Proteomes" id="UP001234581">
    <property type="component" value="Unassembled WGS sequence"/>
</dbReference>
<dbReference type="RefSeq" id="XP_058336526.1">
    <property type="nucleotide sequence ID" value="XM_058492705.1"/>
</dbReference>
<evidence type="ECO:0000259" key="3">
    <source>
        <dbReference type="Pfam" id="PF12550"/>
    </source>
</evidence>
<comment type="caution">
    <text evidence="5">The sequence shown here is derived from an EMBL/GenBank/DDBJ whole genome shotgun (WGS) entry which is preliminary data.</text>
</comment>
<dbReference type="PANTHER" id="PTHR37784">
    <property type="entry name" value="PROTEIN MSN1"/>
    <property type="match status" value="1"/>
</dbReference>
<dbReference type="PANTHER" id="PTHR37784:SF2">
    <property type="entry name" value="HIGH-OSMOLARITY-INDUCED TRANSCRIPTION PROTEIN 1"/>
    <property type="match status" value="1"/>
</dbReference>
<dbReference type="GeneID" id="83220152"/>
<feature type="compositionally biased region" description="Polar residues" evidence="2">
    <location>
        <begin position="650"/>
        <end position="661"/>
    </location>
</feature>
<reference evidence="5 6" key="1">
    <citation type="submission" date="2023-03" db="EMBL/GenBank/DDBJ databases">
        <title>Genome sequence of Lichtheimia ornata CBS 291.66.</title>
        <authorList>
            <person name="Mohabir J.T."/>
            <person name="Shea T.P."/>
            <person name="Kurbessoian T."/>
            <person name="Berby B."/>
            <person name="Fontaine J."/>
            <person name="Livny J."/>
            <person name="Gnirke A."/>
            <person name="Stajich J.E."/>
            <person name="Cuomo C.A."/>
        </authorList>
    </citation>
    <scope>NUCLEOTIDE SEQUENCE [LARGE SCALE GENOMIC DNA]</scope>
    <source>
        <strain evidence="5">CBS 291.66</strain>
    </source>
</reference>
<dbReference type="GO" id="GO:0060963">
    <property type="term" value="P:positive regulation of ribosomal protein gene transcription by RNA polymerase II"/>
    <property type="evidence" value="ECO:0007669"/>
    <property type="project" value="TreeGrafter"/>
</dbReference>
<protein>
    <recommendedName>
        <fullName evidence="7">Transcription activator GCR1-like domain-containing protein</fullName>
    </recommendedName>
</protein>
<dbReference type="EMBL" id="JARTCD010000162">
    <property type="protein sequence ID" value="KAJ8651612.1"/>
    <property type="molecule type" value="Genomic_DNA"/>
</dbReference>
<feature type="compositionally biased region" description="Basic residues" evidence="2">
    <location>
        <begin position="1"/>
        <end position="11"/>
    </location>
</feature>
<organism evidence="5 6">
    <name type="scientific">Lichtheimia ornata</name>
    <dbReference type="NCBI Taxonomy" id="688661"/>
    <lineage>
        <taxon>Eukaryota</taxon>
        <taxon>Fungi</taxon>
        <taxon>Fungi incertae sedis</taxon>
        <taxon>Mucoromycota</taxon>
        <taxon>Mucoromycotina</taxon>
        <taxon>Mucoromycetes</taxon>
        <taxon>Mucorales</taxon>
        <taxon>Lichtheimiaceae</taxon>
        <taxon>Lichtheimia</taxon>
    </lineage>
</organism>
<dbReference type="Gene3D" id="1.10.443.20">
    <property type="entry name" value="Centromere DNA-binding protein complex CBF3 subunit, domain 2"/>
    <property type="match status" value="1"/>
</dbReference>
<dbReference type="InterPro" id="IPR011010">
    <property type="entry name" value="DNA_brk_join_enz"/>
</dbReference>
<feature type="domain" description="Transcription activator GCR1-like" evidence="3">
    <location>
        <begin position="665"/>
        <end position="745"/>
    </location>
</feature>
<dbReference type="InterPro" id="IPR052146">
    <property type="entry name" value="HOT1"/>
</dbReference>
<dbReference type="InterPro" id="IPR022210">
    <property type="entry name" value="TF_GCR1-like"/>
</dbReference>
<evidence type="ECO:0000313" key="5">
    <source>
        <dbReference type="EMBL" id="KAJ8651612.1"/>
    </source>
</evidence>